<dbReference type="RefSeq" id="WP_073396205.1">
    <property type="nucleotide sequence ID" value="NZ_FRBX01000004.1"/>
</dbReference>
<feature type="transmembrane region" description="Helical" evidence="1">
    <location>
        <begin position="92"/>
        <end position="114"/>
    </location>
</feature>
<dbReference type="GO" id="GO:0004016">
    <property type="term" value="F:adenylate cyclase activity"/>
    <property type="evidence" value="ECO:0007669"/>
    <property type="project" value="UniProtKB-ARBA"/>
</dbReference>
<dbReference type="InterPro" id="IPR050697">
    <property type="entry name" value="Adenylyl/Guanylyl_Cyclase_3/4"/>
</dbReference>
<dbReference type="InterPro" id="IPR029787">
    <property type="entry name" value="Nucleotide_cyclase"/>
</dbReference>
<dbReference type="AlphaFoldDB" id="A0AB36P696"/>
<name>A0AB36P696_9FLAO</name>
<dbReference type="PROSITE" id="PS50125">
    <property type="entry name" value="GUANYLATE_CYCLASE_2"/>
    <property type="match status" value="1"/>
</dbReference>
<dbReference type="Proteomes" id="UP000198431">
    <property type="component" value="Unassembled WGS sequence"/>
</dbReference>
<protein>
    <submittedName>
        <fullName evidence="4">Adenylate cyclase, class 3</fullName>
    </submittedName>
</protein>
<dbReference type="Pfam" id="PF00211">
    <property type="entry name" value="Guanylate_cyc"/>
    <property type="match status" value="1"/>
</dbReference>
<gene>
    <name evidence="3" type="ORF">B0A72_02445</name>
    <name evidence="4" type="ORF">SAMN05444387_3196</name>
</gene>
<keyword evidence="1" id="KW-0472">Membrane</keyword>
<feature type="transmembrane region" description="Helical" evidence="1">
    <location>
        <begin position="7"/>
        <end position="30"/>
    </location>
</feature>
<comment type="caution">
    <text evidence="3">The sequence shown here is derived from an EMBL/GenBank/DDBJ whole genome shotgun (WGS) entry which is preliminary data.</text>
</comment>
<dbReference type="Gene3D" id="3.30.70.1230">
    <property type="entry name" value="Nucleotide cyclase"/>
    <property type="match status" value="1"/>
</dbReference>
<evidence type="ECO:0000259" key="2">
    <source>
        <dbReference type="PROSITE" id="PS50125"/>
    </source>
</evidence>
<dbReference type="InterPro" id="IPR001054">
    <property type="entry name" value="A/G_cyclase"/>
</dbReference>
<dbReference type="PANTHER" id="PTHR43081">
    <property type="entry name" value="ADENYLATE CYCLASE, TERMINAL-DIFFERENTIATION SPECIFIC-RELATED"/>
    <property type="match status" value="1"/>
</dbReference>
<dbReference type="PANTHER" id="PTHR43081:SF1">
    <property type="entry name" value="ADENYLATE CYCLASE, TERMINAL-DIFFERENTIATION SPECIFIC"/>
    <property type="match status" value="1"/>
</dbReference>
<proteinExistence type="predicted"/>
<dbReference type="GO" id="GO:0035556">
    <property type="term" value="P:intracellular signal transduction"/>
    <property type="evidence" value="ECO:0007669"/>
    <property type="project" value="InterPro"/>
</dbReference>
<sequence>MISHNKINYHLTEIGYVIVIWVVASLLISYTKVNDMSSDSIAAVYHLQADMTKGKLYSFVIFIAITAGLIMGILHSFVYPKMIRSRNHLLNATVRIFIFACLIVLMLLGLSLIYSEPQAGTYKFLALPNIALEQVFVFPILTEIAAGTILTLRRNLGQNYFSNFVRNAYFTPRDEERVFLFIDLKDSTPMVERLGNSAFSNLIQDCFRYLAKITLDCGGELYQYVGDEAVISWKIGENFKYLDCVLLHFTLRDVLQGKKDEFLRKYGQVPEFRTSIHRGIVSTALVGEYKTEIAYHGAVLNLTSRLQVLCKNHQAEVVVSEAFYRASSKELDRFEIKRLENVELKGISNLQNAYTLFLPERKKTKKNPYPWKIYKGHI</sequence>
<evidence type="ECO:0000256" key="1">
    <source>
        <dbReference type="SAM" id="Phobius"/>
    </source>
</evidence>
<evidence type="ECO:0000313" key="3">
    <source>
        <dbReference type="EMBL" id="OXB07745.1"/>
    </source>
</evidence>
<evidence type="ECO:0000313" key="6">
    <source>
        <dbReference type="Proteomes" id="UP000198431"/>
    </source>
</evidence>
<dbReference type="CDD" id="cd07302">
    <property type="entry name" value="CHD"/>
    <property type="match status" value="1"/>
</dbReference>
<reference evidence="4 5" key="2">
    <citation type="submission" date="2016-11" db="EMBL/GenBank/DDBJ databases">
        <authorList>
            <person name="Varghese N."/>
            <person name="Submissions S."/>
        </authorList>
    </citation>
    <scope>NUCLEOTIDE SEQUENCE [LARGE SCALE GENOMIC DNA]</scope>
    <source>
        <strain evidence="4 5">DSM 6368</strain>
    </source>
</reference>
<keyword evidence="1" id="KW-0812">Transmembrane</keyword>
<feature type="domain" description="Guanylate cyclase" evidence="2">
    <location>
        <begin position="178"/>
        <end position="307"/>
    </location>
</feature>
<dbReference type="GO" id="GO:0009190">
    <property type="term" value="P:cyclic nucleotide biosynthetic process"/>
    <property type="evidence" value="ECO:0007669"/>
    <property type="project" value="InterPro"/>
</dbReference>
<dbReference type="EMBL" id="FRBX01000004">
    <property type="protein sequence ID" value="SHM79036.1"/>
    <property type="molecule type" value="Genomic_DNA"/>
</dbReference>
<accession>A0AB36P696</accession>
<organism evidence="3 6">
    <name type="scientific">Flavobacterium pectinovorum</name>
    <dbReference type="NCBI Taxonomy" id="29533"/>
    <lineage>
        <taxon>Bacteria</taxon>
        <taxon>Pseudomonadati</taxon>
        <taxon>Bacteroidota</taxon>
        <taxon>Flavobacteriia</taxon>
        <taxon>Flavobacteriales</taxon>
        <taxon>Flavobacteriaceae</taxon>
        <taxon>Flavobacterium</taxon>
    </lineage>
</organism>
<feature type="transmembrane region" description="Helical" evidence="1">
    <location>
        <begin position="56"/>
        <end position="80"/>
    </location>
</feature>
<keyword evidence="1" id="KW-1133">Transmembrane helix</keyword>
<feature type="transmembrane region" description="Helical" evidence="1">
    <location>
        <begin position="134"/>
        <end position="152"/>
    </location>
</feature>
<evidence type="ECO:0000313" key="5">
    <source>
        <dbReference type="Proteomes" id="UP000184216"/>
    </source>
</evidence>
<reference evidence="3 6" key="1">
    <citation type="submission" date="2016-11" db="EMBL/GenBank/DDBJ databases">
        <title>Whole genomes of Flavobacteriaceae.</title>
        <authorList>
            <person name="Stine C."/>
            <person name="Li C."/>
            <person name="Tadesse D."/>
        </authorList>
    </citation>
    <scope>NUCLEOTIDE SEQUENCE [LARGE SCALE GENOMIC DNA]</scope>
    <source>
        <strain evidence="3 6">ATCC 19366</strain>
    </source>
</reference>
<keyword evidence="5" id="KW-1185">Reference proteome</keyword>
<dbReference type="EMBL" id="MUHB01000003">
    <property type="protein sequence ID" value="OXB07745.1"/>
    <property type="molecule type" value="Genomic_DNA"/>
</dbReference>
<dbReference type="SUPFAM" id="SSF55073">
    <property type="entry name" value="Nucleotide cyclase"/>
    <property type="match status" value="1"/>
</dbReference>
<dbReference type="Proteomes" id="UP000184216">
    <property type="component" value="Unassembled WGS sequence"/>
</dbReference>
<evidence type="ECO:0000313" key="4">
    <source>
        <dbReference type="EMBL" id="SHM79036.1"/>
    </source>
</evidence>